<evidence type="ECO:0000313" key="10">
    <source>
        <dbReference type="Proteomes" id="UP000188604"/>
    </source>
</evidence>
<comment type="similarity">
    <text evidence="2">Belongs to the metallo-dependent hydrolases superfamily. Adenosine and AMP deaminases family.</text>
</comment>
<dbReference type="GO" id="GO:0005829">
    <property type="term" value="C:cytosol"/>
    <property type="evidence" value="ECO:0007669"/>
    <property type="project" value="TreeGrafter"/>
</dbReference>
<dbReference type="EMBL" id="CP014691">
    <property type="protein sequence ID" value="AQS89503.1"/>
    <property type="molecule type" value="Genomic_DNA"/>
</dbReference>
<evidence type="ECO:0000256" key="3">
    <source>
        <dbReference type="ARBA" id="ARBA00012784"/>
    </source>
</evidence>
<feature type="region of interest" description="Disordered" evidence="7">
    <location>
        <begin position="1"/>
        <end position="28"/>
    </location>
</feature>
<evidence type="ECO:0000256" key="6">
    <source>
        <dbReference type="ARBA" id="ARBA00022833"/>
    </source>
</evidence>
<dbReference type="InterPro" id="IPR001365">
    <property type="entry name" value="A_deaminase_dom"/>
</dbReference>
<gene>
    <name evidence="9" type="ORF">A0U93_12395</name>
</gene>
<dbReference type="GO" id="GO:0046872">
    <property type="term" value="F:metal ion binding"/>
    <property type="evidence" value="ECO:0007669"/>
    <property type="project" value="UniProtKB-KW"/>
</dbReference>
<evidence type="ECO:0000256" key="4">
    <source>
        <dbReference type="ARBA" id="ARBA00022723"/>
    </source>
</evidence>
<dbReference type="KEGG" id="nch:A0U93_12395"/>
<evidence type="ECO:0000256" key="1">
    <source>
        <dbReference type="ARBA" id="ARBA00001947"/>
    </source>
</evidence>
<dbReference type="STRING" id="320497.A0U93_12395"/>
<name>A0A1U9KUN0_9PROT</name>
<dbReference type="PANTHER" id="PTHR11409:SF43">
    <property type="entry name" value="ADENOSINE DEAMINASE"/>
    <property type="match status" value="1"/>
</dbReference>
<dbReference type="GO" id="GO:0006154">
    <property type="term" value="P:adenosine catabolic process"/>
    <property type="evidence" value="ECO:0007669"/>
    <property type="project" value="TreeGrafter"/>
</dbReference>
<keyword evidence="4" id="KW-0479">Metal-binding</keyword>
<protein>
    <recommendedName>
        <fullName evidence="3">adenosine deaminase</fullName>
        <ecNumber evidence="3">3.5.4.4</ecNumber>
    </recommendedName>
</protein>
<dbReference type="PANTHER" id="PTHR11409">
    <property type="entry name" value="ADENOSINE DEAMINASE"/>
    <property type="match status" value="1"/>
</dbReference>
<evidence type="ECO:0000313" key="9">
    <source>
        <dbReference type="EMBL" id="AQS89503.1"/>
    </source>
</evidence>
<dbReference type="SUPFAM" id="SSF51556">
    <property type="entry name" value="Metallo-dependent hydrolases"/>
    <property type="match status" value="1"/>
</dbReference>
<dbReference type="Pfam" id="PF00962">
    <property type="entry name" value="A_deaminase"/>
    <property type="match status" value="1"/>
</dbReference>
<sequence>MVGAAHANTANDAPVAAPPSPTASPNAAETTAQIFERIRHDPVRLAMFLRRFPKGADLHNHLVGAVYAERWLEWAAQDGLCISTAQARILPTQCRARTGEMSARDLAGDEDARNDMIDALSMRNFRPGSDDRSGHDHFFGTFERFAPVEDRHQGEALADALEQAARDHVVYAEFMISPALAPMITSGMHHPLKNEDFAAARAALAPELPGLAAQARHETDVMEARAHEILQCGTPQARPGCAVTARYLFQAIRVVPAPAVFAQLDVGFELVHADPRFAGLNIVGPEDDATAMRDYDLHMRMFRAMKAVHPDVHLSLHAGELTPGLVPEDGLDHHIRDAIAIAGAERIGHGVDIAWEHDPSALLQDMARKHVAVEIALTSNEEILGIRGAAHPFSLYRAANVPTVLSTDDEGVSRGDLTQEYQRAVTAWNLSYDDLKSISRNGLTYAFLGGESLWNGDNVITRCQARQSYTCTSFMKASEKARLQLALELQFEQFERDMAAMSLFR</sequence>
<keyword evidence="6" id="KW-0862">Zinc</keyword>
<evidence type="ECO:0000256" key="7">
    <source>
        <dbReference type="SAM" id="MobiDB-lite"/>
    </source>
</evidence>
<dbReference type="AlphaFoldDB" id="A0A1U9KUN0"/>
<dbReference type="Gene3D" id="3.20.20.140">
    <property type="entry name" value="Metal-dependent hydrolases"/>
    <property type="match status" value="1"/>
</dbReference>
<dbReference type="GO" id="GO:0043103">
    <property type="term" value="P:hypoxanthine salvage"/>
    <property type="evidence" value="ECO:0007669"/>
    <property type="project" value="TreeGrafter"/>
</dbReference>
<feature type="domain" description="Adenosine deaminase" evidence="8">
    <location>
        <begin position="160"/>
        <end position="449"/>
    </location>
</feature>
<dbReference type="InterPro" id="IPR032466">
    <property type="entry name" value="Metal_Hydrolase"/>
</dbReference>
<organism evidence="9 10">
    <name type="scientific">Neoasaia chiangmaiensis</name>
    <dbReference type="NCBI Taxonomy" id="320497"/>
    <lineage>
        <taxon>Bacteria</taxon>
        <taxon>Pseudomonadati</taxon>
        <taxon>Pseudomonadota</taxon>
        <taxon>Alphaproteobacteria</taxon>
        <taxon>Acetobacterales</taxon>
        <taxon>Acetobacteraceae</taxon>
        <taxon>Neoasaia</taxon>
    </lineage>
</organism>
<evidence type="ECO:0000256" key="5">
    <source>
        <dbReference type="ARBA" id="ARBA00022801"/>
    </source>
</evidence>
<proteinExistence type="inferred from homology"/>
<keyword evidence="5" id="KW-0378">Hydrolase</keyword>
<dbReference type="InterPro" id="IPR006330">
    <property type="entry name" value="Ado/ade_deaminase"/>
</dbReference>
<evidence type="ECO:0000259" key="8">
    <source>
        <dbReference type="Pfam" id="PF00962"/>
    </source>
</evidence>
<dbReference type="GO" id="GO:0046103">
    <property type="term" value="P:inosine biosynthetic process"/>
    <property type="evidence" value="ECO:0007669"/>
    <property type="project" value="TreeGrafter"/>
</dbReference>
<reference evidence="9 10" key="1">
    <citation type="submission" date="2016-03" db="EMBL/GenBank/DDBJ databases">
        <title>Acetic acid bacteria sequencing.</title>
        <authorList>
            <person name="Brandt J."/>
            <person name="Jakob F."/>
            <person name="Vogel R.F."/>
        </authorList>
    </citation>
    <scope>NUCLEOTIDE SEQUENCE [LARGE SCALE GENOMIC DNA]</scope>
    <source>
        <strain evidence="9 10">NBRC 101099</strain>
    </source>
</reference>
<accession>A0A1U9KUN0</accession>
<dbReference type="GO" id="GO:0004000">
    <property type="term" value="F:adenosine deaminase activity"/>
    <property type="evidence" value="ECO:0007669"/>
    <property type="project" value="TreeGrafter"/>
</dbReference>
<evidence type="ECO:0000256" key="2">
    <source>
        <dbReference type="ARBA" id="ARBA00006676"/>
    </source>
</evidence>
<comment type="cofactor">
    <cofactor evidence="1">
        <name>Zn(2+)</name>
        <dbReference type="ChEBI" id="CHEBI:29105"/>
    </cofactor>
</comment>
<dbReference type="Proteomes" id="UP000188604">
    <property type="component" value="Chromosome"/>
</dbReference>
<keyword evidence="10" id="KW-1185">Reference proteome</keyword>
<dbReference type="EC" id="3.5.4.4" evidence="3"/>